<dbReference type="Gene3D" id="3.40.30.10">
    <property type="entry name" value="Glutaredoxin"/>
    <property type="match status" value="1"/>
</dbReference>
<proteinExistence type="predicted"/>
<dbReference type="InterPro" id="IPR008554">
    <property type="entry name" value="Glutaredoxin-like"/>
</dbReference>
<dbReference type="InterPro" id="IPR036249">
    <property type="entry name" value="Thioredoxin-like_sf"/>
</dbReference>
<dbReference type="Pfam" id="PF05768">
    <property type="entry name" value="Glrx-like"/>
    <property type="match status" value="1"/>
</dbReference>
<dbReference type="EMBL" id="FNTV01000001">
    <property type="protein sequence ID" value="SEE87464.1"/>
    <property type="molecule type" value="Genomic_DNA"/>
</dbReference>
<dbReference type="AlphaFoldDB" id="A0A1H5MDU7"/>
<organism evidence="1 2">
    <name type="scientific">Arthrobacter alpinus</name>
    <dbReference type="NCBI Taxonomy" id="656366"/>
    <lineage>
        <taxon>Bacteria</taxon>
        <taxon>Bacillati</taxon>
        <taxon>Actinomycetota</taxon>
        <taxon>Actinomycetes</taxon>
        <taxon>Micrococcales</taxon>
        <taxon>Micrococcaceae</taxon>
        <taxon>Arthrobacter</taxon>
    </lineage>
</organism>
<protein>
    <submittedName>
        <fullName evidence="1">Glutaredoxin-like domain</fullName>
    </submittedName>
</protein>
<gene>
    <name evidence="1" type="ORF">SAMN04489740_2886</name>
</gene>
<reference evidence="1 2" key="1">
    <citation type="submission" date="2016-10" db="EMBL/GenBank/DDBJ databases">
        <authorList>
            <person name="de Groot N.N."/>
        </authorList>
    </citation>
    <scope>NUCLEOTIDE SEQUENCE [LARGE SCALE GENOMIC DNA]</scope>
    <source>
        <strain evidence="1 2">DSM 22274</strain>
    </source>
</reference>
<name>A0A1H5MDU7_9MICC</name>
<dbReference type="SUPFAM" id="SSF52833">
    <property type="entry name" value="Thioredoxin-like"/>
    <property type="match status" value="1"/>
</dbReference>
<evidence type="ECO:0000313" key="1">
    <source>
        <dbReference type="EMBL" id="SEE87464.1"/>
    </source>
</evidence>
<dbReference type="RefSeq" id="WP_074712199.1">
    <property type="nucleotide sequence ID" value="NZ_FNTV01000001.1"/>
</dbReference>
<sequence>MDSTDTTPAARPAPLLELVTKDGCHLCEDAVGIVSDVARELGLSWHEIRIDGEAELTARYGEEVPVVLVDGVQRDFWQIDPVRLRGILARAIGKA</sequence>
<evidence type="ECO:0000313" key="2">
    <source>
        <dbReference type="Proteomes" id="UP000182725"/>
    </source>
</evidence>
<dbReference type="Proteomes" id="UP000182725">
    <property type="component" value="Unassembled WGS sequence"/>
</dbReference>
<accession>A0A1H5MDU7</accession>